<organism evidence="1 2">
    <name type="scientific">Dinghuibacter silviterrae</name>
    <dbReference type="NCBI Taxonomy" id="1539049"/>
    <lineage>
        <taxon>Bacteria</taxon>
        <taxon>Pseudomonadati</taxon>
        <taxon>Bacteroidota</taxon>
        <taxon>Chitinophagia</taxon>
        <taxon>Chitinophagales</taxon>
        <taxon>Chitinophagaceae</taxon>
        <taxon>Dinghuibacter</taxon>
    </lineage>
</organism>
<evidence type="ECO:0000313" key="2">
    <source>
        <dbReference type="Proteomes" id="UP000294498"/>
    </source>
</evidence>
<dbReference type="Proteomes" id="UP000294498">
    <property type="component" value="Unassembled WGS sequence"/>
</dbReference>
<dbReference type="RefSeq" id="WP_133994801.1">
    <property type="nucleotide sequence ID" value="NZ_SODV01000001.1"/>
</dbReference>
<gene>
    <name evidence="1" type="ORF">EDB95_3228</name>
</gene>
<accession>A0A4R8DXL9</accession>
<protein>
    <submittedName>
        <fullName evidence="1">Uncharacterized protein</fullName>
    </submittedName>
</protein>
<reference evidence="1 2" key="1">
    <citation type="submission" date="2019-03" db="EMBL/GenBank/DDBJ databases">
        <title>Genomic Encyclopedia of Type Strains, Phase IV (KMG-IV): sequencing the most valuable type-strain genomes for metagenomic binning, comparative biology and taxonomic classification.</title>
        <authorList>
            <person name="Goeker M."/>
        </authorList>
    </citation>
    <scope>NUCLEOTIDE SEQUENCE [LARGE SCALE GENOMIC DNA]</scope>
    <source>
        <strain evidence="1 2">DSM 100059</strain>
    </source>
</reference>
<proteinExistence type="predicted"/>
<keyword evidence="2" id="KW-1185">Reference proteome</keyword>
<dbReference type="EMBL" id="SODV01000001">
    <property type="protein sequence ID" value="TDX02177.1"/>
    <property type="molecule type" value="Genomic_DNA"/>
</dbReference>
<dbReference type="OrthoDB" id="7026240at2"/>
<evidence type="ECO:0000313" key="1">
    <source>
        <dbReference type="EMBL" id="TDX02177.1"/>
    </source>
</evidence>
<comment type="caution">
    <text evidence="1">The sequence shown here is derived from an EMBL/GenBank/DDBJ whole genome shotgun (WGS) entry which is preliminary data.</text>
</comment>
<dbReference type="AlphaFoldDB" id="A0A4R8DXL9"/>
<name>A0A4R8DXL9_9BACT</name>
<sequence length="123" mass="14628">MALYDFFRISLPYGMRKNKEGKWMPFNREYMPLAYNDTSYKEATFHDQYYQDKPLFTKYSGLTDKAILSRIPESAVRRGKDGKINEFWLYNDATNPMIAPEYWDSYLGKIKWLSKFKSGKSSE</sequence>